<evidence type="ECO:0000313" key="2">
    <source>
        <dbReference type="Proteomes" id="UP000217763"/>
    </source>
</evidence>
<proteinExistence type="predicted"/>
<dbReference type="OrthoDB" id="5828847at2"/>
<dbReference type="KEGG" id="zdf:AN401_04655"/>
<accession>A0A231MV82</accession>
<dbReference type="AlphaFoldDB" id="A0A231MV82"/>
<keyword evidence="2" id="KW-1185">Reference proteome</keyword>
<dbReference type="Pfam" id="PF10982">
    <property type="entry name" value="DUF2789"/>
    <property type="match status" value="1"/>
</dbReference>
<reference evidence="2" key="1">
    <citation type="submission" date="2015-09" db="EMBL/GenBank/DDBJ databases">
        <authorList>
            <person name="Shao Z."/>
            <person name="Wang L."/>
        </authorList>
    </citation>
    <scope>NUCLEOTIDE SEQUENCE [LARGE SCALE GENOMIC DNA]</scope>
    <source>
        <strain evidence="2">F13-1</strain>
    </source>
</reference>
<sequence>MEHITHPFSELFEQLGLDASHQGIEHFLAAHRLPPEVELVDAPFWNKAQSSFLKEGLQNDSDWAEVIDQLNASLR</sequence>
<dbReference type="EMBL" id="CP012621">
    <property type="protein sequence ID" value="ATG73237.1"/>
    <property type="molecule type" value="Genomic_DNA"/>
</dbReference>
<dbReference type="InterPro" id="IPR038086">
    <property type="entry name" value="DUF2789_sf"/>
</dbReference>
<dbReference type="Proteomes" id="UP000217763">
    <property type="component" value="Chromosome"/>
</dbReference>
<name>A0A231MV82_9GAMM</name>
<gene>
    <name evidence="1" type="ORF">AN401_04655</name>
</gene>
<dbReference type="InterPro" id="IPR021250">
    <property type="entry name" value="DUF2789"/>
</dbReference>
<protein>
    <submittedName>
        <fullName evidence="1">Uncharacterized protein</fullName>
    </submittedName>
</protein>
<organism evidence="1 2">
    <name type="scientific">Zobellella denitrificans</name>
    <dbReference type="NCBI Taxonomy" id="347534"/>
    <lineage>
        <taxon>Bacteria</taxon>
        <taxon>Pseudomonadati</taxon>
        <taxon>Pseudomonadota</taxon>
        <taxon>Gammaproteobacteria</taxon>
        <taxon>Aeromonadales</taxon>
        <taxon>Aeromonadaceae</taxon>
        <taxon>Zobellella</taxon>
    </lineage>
</organism>
<dbReference type="RefSeq" id="WP_094040869.1">
    <property type="nucleotide sequence ID" value="NZ_CP012621.1"/>
</dbReference>
<evidence type="ECO:0000313" key="1">
    <source>
        <dbReference type="EMBL" id="ATG73237.1"/>
    </source>
</evidence>
<dbReference type="Gene3D" id="1.10.10.1130">
    <property type="entry name" value="Uncharacterised protein PF10982, DUF2789"/>
    <property type="match status" value="1"/>
</dbReference>